<evidence type="ECO:0000256" key="1">
    <source>
        <dbReference type="PROSITE-ProRule" id="PRU00285"/>
    </source>
</evidence>
<dbReference type="InterPro" id="IPR008978">
    <property type="entry name" value="HSP20-like_chaperone"/>
</dbReference>
<dbReference type="InterPro" id="IPR002068">
    <property type="entry name" value="A-crystallin/Hsp20_dom"/>
</dbReference>
<dbReference type="AlphaFoldDB" id="A0A1V9ZAV6"/>
<dbReference type="SUPFAM" id="SSF63491">
    <property type="entry name" value="BAG domain"/>
    <property type="match status" value="1"/>
</dbReference>
<organism evidence="5 6">
    <name type="scientific">Achlya hypogyna</name>
    <name type="common">Oomycete</name>
    <name type="synonym">Protoachlya hypogyna</name>
    <dbReference type="NCBI Taxonomy" id="1202772"/>
    <lineage>
        <taxon>Eukaryota</taxon>
        <taxon>Sar</taxon>
        <taxon>Stramenopiles</taxon>
        <taxon>Oomycota</taxon>
        <taxon>Saprolegniomycetes</taxon>
        <taxon>Saprolegniales</taxon>
        <taxon>Achlyaceae</taxon>
        <taxon>Achlya</taxon>
    </lineage>
</organism>
<dbReference type="CDD" id="cd06464">
    <property type="entry name" value="ACD_sHsps-like"/>
    <property type="match status" value="1"/>
</dbReference>
<dbReference type="Gene3D" id="1.20.58.120">
    <property type="entry name" value="BAG domain"/>
    <property type="match status" value="1"/>
</dbReference>
<dbReference type="InterPro" id="IPR036533">
    <property type="entry name" value="BAG_dom_sf"/>
</dbReference>
<sequence>MTAISTPLAQLQAIAARITPIEERLAVRLPHQHRVMAAAVMGTKWLCAVLPGKAPVSKKTLLELQAYRYRVLEQAELLTRLLCDLDLVLSDGDPTIRTQRKATVMSIQELLRTADALKAKCDALTALAQRLLSPYAQSDVTPPASPANCPCEANCAPANQGDDDADMDDDDDGREDESDNEEPEGDEANEDDEEEEADCAMEEPQAAVQLPVWRPEYDVRPTPQGIVLVADLRGVDSRHLSVSITPDGVLQISGVKFPTVGSPACGRFAICEQFPVQHVDVANASYQRLANGLLQVVLPRRVLPQRRSPFAHTLRSPFVQAPCVW</sequence>
<reference evidence="5 6" key="1">
    <citation type="journal article" date="2014" name="Genome Biol. Evol.">
        <title>The secreted proteins of Achlya hypogyna and Thraustotheca clavata identify the ancestral oomycete secretome and reveal gene acquisitions by horizontal gene transfer.</title>
        <authorList>
            <person name="Misner I."/>
            <person name="Blouin N."/>
            <person name="Leonard G."/>
            <person name="Richards T.A."/>
            <person name="Lane C.E."/>
        </authorList>
    </citation>
    <scope>NUCLEOTIDE SEQUENCE [LARGE SCALE GENOMIC DNA]</scope>
    <source>
        <strain evidence="5 6">ATCC 48635</strain>
    </source>
</reference>
<dbReference type="EMBL" id="JNBR01000334">
    <property type="protein sequence ID" value="OQR95134.1"/>
    <property type="molecule type" value="Genomic_DNA"/>
</dbReference>
<evidence type="ECO:0000313" key="5">
    <source>
        <dbReference type="EMBL" id="OQR95134.1"/>
    </source>
</evidence>
<dbReference type="GO" id="GO:0051087">
    <property type="term" value="F:protein-folding chaperone binding"/>
    <property type="evidence" value="ECO:0007669"/>
    <property type="project" value="InterPro"/>
</dbReference>
<evidence type="ECO:0000259" key="3">
    <source>
        <dbReference type="PROSITE" id="PS01031"/>
    </source>
</evidence>
<keyword evidence="6" id="KW-1185">Reference proteome</keyword>
<evidence type="ECO:0000256" key="2">
    <source>
        <dbReference type="SAM" id="MobiDB-lite"/>
    </source>
</evidence>
<comment type="similarity">
    <text evidence="1">Belongs to the small heat shock protein (HSP20) family.</text>
</comment>
<dbReference type="Proteomes" id="UP000243579">
    <property type="component" value="Unassembled WGS sequence"/>
</dbReference>
<evidence type="ECO:0000259" key="4">
    <source>
        <dbReference type="PROSITE" id="PS51035"/>
    </source>
</evidence>
<feature type="domain" description="SHSP" evidence="3">
    <location>
        <begin position="208"/>
        <end position="317"/>
    </location>
</feature>
<gene>
    <name evidence="5" type="ORF">ACHHYP_00363</name>
</gene>
<feature type="region of interest" description="Disordered" evidence="2">
    <location>
        <begin position="155"/>
        <end position="202"/>
    </location>
</feature>
<dbReference type="SUPFAM" id="SSF49764">
    <property type="entry name" value="HSP20-like chaperones"/>
    <property type="match status" value="1"/>
</dbReference>
<proteinExistence type="inferred from homology"/>
<dbReference type="Gene3D" id="2.60.40.790">
    <property type="match status" value="1"/>
</dbReference>
<dbReference type="Pfam" id="PF02179">
    <property type="entry name" value="BAG"/>
    <property type="match status" value="1"/>
</dbReference>
<feature type="domain" description="BAG" evidence="4">
    <location>
        <begin position="76"/>
        <end position="118"/>
    </location>
</feature>
<accession>A0A1V9ZAV6</accession>
<dbReference type="PROSITE" id="PS01031">
    <property type="entry name" value="SHSP"/>
    <property type="match status" value="1"/>
</dbReference>
<protein>
    <submittedName>
        <fullName evidence="5">Uncharacterized protein</fullName>
    </submittedName>
</protein>
<name>A0A1V9ZAV6_ACHHY</name>
<comment type="caution">
    <text evidence="5">The sequence shown here is derived from an EMBL/GenBank/DDBJ whole genome shotgun (WGS) entry which is preliminary data.</text>
</comment>
<dbReference type="InterPro" id="IPR003103">
    <property type="entry name" value="BAG_domain"/>
</dbReference>
<feature type="compositionally biased region" description="Acidic residues" evidence="2">
    <location>
        <begin position="161"/>
        <end position="201"/>
    </location>
</feature>
<dbReference type="OrthoDB" id="77507at2759"/>
<dbReference type="PROSITE" id="PS51035">
    <property type="entry name" value="BAG"/>
    <property type="match status" value="1"/>
</dbReference>
<evidence type="ECO:0000313" key="6">
    <source>
        <dbReference type="Proteomes" id="UP000243579"/>
    </source>
</evidence>